<evidence type="ECO:0000313" key="3">
    <source>
        <dbReference type="EMBL" id="MFH6771716.1"/>
    </source>
</evidence>
<proteinExistence type="predicted"/>
<keyword evidence="4" id="KW-1185">Reference proteome</keyword>
<dbReference type="Gene3D" id="3.40.50.720">
    <property type="entry name" value="NAD(P)-binding Rossmann-like Domain"/>
    <property type="match status" value="1"/>
</dbReference>
<dbReference type="PANTHER" id="PTHR10366">
    <property type="entry name" value="NAD DEPENDENT EPIMERASE/DEHYDRATASE"/>
    <property type="match status" value="1"/>
</dbReference>
<reference evidence="3 4" key="1">
    <citation type="submission" date="2024-02" db="EMBL/GenBank/DDBJ databases">
        <title>A Gaetbulibacter species isolated from tidal flats and genomic insights of their niches.</title>
        <authorList>
            <person name="Ye Y."/>
        </authorList>
    </citation>
    <scope>NUCLEOTIDE SEQUENCE [LARGE SCALE GENOMIC DNA]</scope>
    <source>
        <strain evidence="3 4">KYW382</strain>
    </source>
</reference>
<evidence type="ECO:0000256" key="1">
    <source>
        <dbReference type="ARBA" id="ARBA00023002"/>
    </source>
</evidence>
<dbReference type="PANTHER" id="PTHR10366:SF831">
    <property type="entry name" value="NAD-DEPENDENT EPIMERASE_DEHYDRATASE DOMAIN-CONTAINING PROTEIN"/>
    <property type="match status" value="1"/>
</dbReference>
<accession>A0ABW7MY14</accession>
<organism evidence="3 4">
    <name type="scientific">Gaetbulibacter aestuarii</name>
    <dbReference type="NCBI Taxonomy" id="1502358"/>
    <lineage>
        <taxon>Bacteria</taxon>
        <taxon>Pseudomonadati</taxon>
        <taxon>Bacteroidota</taxon>
        <taxon>Flavobacteriia</taxon>
        <taxon>Flavobacteriales</taxon>
        <taxon>Flavobacteriaceae</taxon>
        <taxon>Gaetbulibacter</taxon>
    </lineage>
</organism>
<dbReference type="RefSeq" id="WP_344740884.1">
    <property type="nucleotide sequence ID" value="NZ_BAABAY010000002.1"/>
</dbReference>
<keyword evidence="1" id="KW-0560">Oxidoreductase</keyword>
<gene>
    <name evidence="3" type="ORF">V8G58_07190</name>
</gene>
<evidence type="ECO:0000259" key="2">
    <source>
        <dbReference type="Pfam" id="PF01370"/>
    </source>
</evidence>
<name>A0ABW7MY14_9FLAO</name>
<sequence length="328" mass="37215">MKAFLTGATGYIGHQLALELARMDITVHALVRDLESPKIPEHKNIIPFEGDICNDHAVYKAMQHCDYVFHTAAFTNLNCTDISCFYETNVLGTENILKVALELKIKKVIYTSTLSVFGPSYKTVPIIESQPRLTSYANDYELTKSMAEELVERYINKGLSCVTLCVTKVYGPGLNTFSNGVNRLIRLMLSQRYLLVPDRLHVSSNYVFIKDVIQAHILAMKPKVVNEKFIIGGENTDYANLFELIKIMTRSKVKIIKVNYKILRSVFSILNILQVVFKMPIKIRPQVLDALFVHRVSSSGKAIEKLKYEATQLKMGLEHTINHIKLQS</sequence>
<dbReference type="Pfam" id="PF01370">
    <property type="entry name" value="Epimerase"/>
    <property type="match status" value="1"/>
</dbReference>
<dbReference type="Proteomes" id="UP001610100">
    <property type="component" value="Unassembled WGS sequence"/>
</dbReference>
<feature type="domain" description="NAD-dependent epimerase/dehydratase" evidence="2">
    <location>
        <begin position="4"/>
        <end position="232"/>
    </location>
</feature>
<dbReference type="InterPro" id="IPR001509">
    <property type="entry name" value="Epimerase_deHydtase"/>
</dbReference>
<dbReference type="InterPro" id="IPR036291">
    <property type="entry name" value="NAD(P)-bd_dom_sf"/>
</dbReference>
<dbReference type="SUPFAM" id="SSF51735">
    <property type="entry name" value="NAD(P)-binding Rossmann-fold domains"/>
    <property type="match status" value="1"/>
</dbReference>
<comment type="caution">
    <text evidence="3">The sequence shown here is derived from an EMBL/GenBank/DDBJ whole genome shotgun (WGS) entry which is preliminary data.</text>
</comment>
<dbReference type="InterPro" id="IPR050425">
    <property type="entry name" value="NAD(P)_dehydrat-like"/>
</dbReference>
<dbReference type="EMBL" id="JBAWKB010000002">
    <property type="protein sequence ID" value="MFH6771716.1"/>
    <property type="molecule type" value="Genomic_DNA"/>
</dbReference>
<evidence type="ECO:0000313" key="4">
    <source>
        <dbReference type="Proteomes" id="UP001610100"/>
    </source>
</evidence>
<protein>
    <submittedName>
        <fullName evidence="3">NAD-dependent epimerase/dehydratase family protein</fullName>
    </submittedName>
</protein>